<name>A0A8J4Y8Y3_CHIOP</name>
<accession>A0A8J4Y8Y3</accession>
<evidence type="ECO:0000313" key="2">
    <source>
        <dbReference type="Proteomes" id="UP000770661"/>
    </source>
</evidence>
<gene>
    <name evidence="1" type="ORF">GWK47_043891</name>
</gene>
<dbReference type="Proteomes" id="UP000770661">
    <property type="component" value="Unassembled WGS sequence"/>
</dbReference>
<sequence length="195" mass="22221">MARPSPGTQASDAEIPAVADWSREGRRWNKWALFGCYLVYASNGNEGTDLVKLRLNDVLFLESPQYPDQTVAKSSRHKPCDAPCGTFPRKTREWPSRLKDWMWRRRSRWQGIGQAPSSNKELKRLGGKKDEDVLFPSQSILTSKTTVASFRNSNADEGFLAKDPALVEEDDRFKDARKRALAFEWSNDARSRQSP</sequence>
<dbReference type="EMBL" id="JACEEZ010009100">
    <property type="protein sequence ID" value="KAG0722782.1"/>
    <property type="molecule type" value="Genomic_DNA"/>
</dbReference>
<dbReference type="OrthoDB" id="6627880at2759"/>
<keyword evidence="2" id="KW-1185">Reference proteome</keyword>
<evidence type="ECO:0000313" key="1">
    <source>
        <dbReference type="EMBL" id="KAG0722782.1"/>
    </source>
</evidence>
<reference evidence="1" key="1">
    <citation type="submission" date="2020-07" db="EMBL/GenBank/DDBJ databases">
        <title>The High-quality genome of the commercially important snow crab, Chionoecetes opilio.</title>
        <authorList>
            <person name="Jeong J.-H."/>
            <person name="Ryu S."/>
        </authorList>
    </citation>
    <scope>NUCLEOTIDE SEQUENCE</scope>
    <source>
        <strain evidence="1">MADBK_172401_WGS</strain>
        <tissue evidence="1">Digestive gland</tissue>
    </source>
</reference>
<organism evidence="1 2">
    <name type="scientific">Chionoecetes opilio</name>
    <name type="common">Atlantic snow crab</name>
    <name type="synonym">Cancer opilio</name>
    <dbReference type="NCBI Taxonomy" id="41210"/>
    <lineage>
        <taxon>Eukaryota</taxon>
        <taxon>Metazoa</taxon>
        <taxon>Ecdysozoa</taxon>
        <taxon>Arthropoda</taxon>
        <taxon>Crustacea</taxon>
        <taxon>Multicrustacea</taxon>
        <taxon>Malacostraca</taxon>
        <taxon>Eumalacostraca</taxon>
        <taxon>Eucarida</taxon>
        <taxon>Decapoda</taxon>
        <taxon>Pleocyemata</taxon>
        <taxon>Brachyura</taxon>
        <taxon>Eubrachyura</taxon>
        <taxon>Majoidea</taxon>
        <taxon>Majidae</taxon>
        <taxon>Chionoecetes</taxon>
    </lineage>
</organism>
<comment type="caution">
    <text evidence="1">The sequence shown here is derived from an EMBL/GenBank/DDBJ whole genome shotgun (WGS) entry which is preliminary data.</text>
</comment>
<proteinExistence type="predicted"/>
<protein>
    <submittedName>
        <fullName evidence="1">Uncharacterized protein</fullName>
    </submittedName>
</protein>
<dbReference type="AlphaFoldDB" id="A0A8J4Y8Y3"/>